<dbReference type="InterPro" id="IPR006047">
    <property type="entry name" value="GH13_cat_dom"/>
</dbReference>
<name>A0A7U3UWM0_9ACTN</name>
<dbReference type="InterPro" id="IPR017853">
    <property type="entry name" value="GH"/>
</dbReference>
<reference evidence="3 4" key="3">
    <citation type="journal article" date="2011" name="Nat. Chem. Biol.">
        <title>Reveromycin A biosynthesis uses RevG and RevJ for stereospecific spiroacetal formation.</title>
        <authorList>
            <person name="Takahashi S."/>
            <person name="Toyoda A."/>
            <person name="Sekiyama Y."/>
            <person name="Takagi H."/>
            <person name="Nogawa T."/>
            <person name="Uramoto M."/>
            <person name="Suzuki R."/>
            <person name="Koshino H."/>
            <person name="Kumano T."/>
            <person name="Panthee S."/>
            <person name="Dairi T."/>
            <person name="Ishikawa J."/>
            <person name="Ikeda H."/>
            <person name="Sakaki Y."/>
            <person name="Osada H."/>
        </authorList>
    </citation>
    <scope>NUCLEOTIDE SEQUENCE [LARGE SCALE GENOMIC DNA]</scope>
    <source>
        <strain evidence="3 4">SN-593</strain>
    </source>
</reference>
<evidence type="ECO:0000256" key="1">
    <source>
        <dbReference type="ARBA" id="ARBA00008061"/>
    </source>
</evidence>
<evidence type="ECO:0000313" key="3">
    <source>
        <dbReference type="EMBL" id="BBB00164.1"/>
    </source>
</evidence>
<keyword evidence="4" id="KW-1185">Reference proteome</keyword>
<dbReference type="InterPro" id="IPR045857">
    <property type="entry name" value="O16G_dom_2"/>
</dbReference>
<dbReference type="InterPro" id="IPR022567">
    <property type="entry name" value="DUF3459"/>
</dbReference>
<dbReference type="AlphaFoldDB" id="A0A7U3UWM0"/>
<dbReference type="SUPFAM" id="SSF51445">
    <property type="entry name" value="(Trans)glycosidases"/>
    <property type="match status" value="1"/>
</dbReference>
<evidence type="ECO:0000313" key="4">
    <source>
        <dbReference type="Proteomes" id="UP000595703"/>
    </source>
</evidence>
<dbReference type="PANTHER" id="PTHR10357:SF179">
    <property type="entry name" value="NEUTRAL AND BASIC AMINO ACID TRANSPORT PROTEIN RBAT"/>
    <property type="match status" value="1"/>
</dbReference>
<comment type="similarity">
    <text evidence="1">Belongs to the glycosyl hydrolase 13 family.</text>
</comment>
<dbReference type="Pfam" id="PF00128">
    <property type="entry name" value="Alpha-amylase"/>
    <property type="match status" value="1"/>
</dbReference>
<dbReference type="EMBL" id="AP018365">
    <property type="protein sequence ID" value="BBB00164.1"/>
    <property type="molecule type" value="Genomic_DNA"/>
</dbReference>
<dbReference type="GO" id="GO:0009313">
    <property type="term" value="P:oligosaccharide catabolic process"/>
    <property type="evidence" value="ECO:0007669"/>
    <property type="project" value="TreeGrafter"/>
</dbReference>
<dbReference type="Gene3D" id="3.20.20.80">
    <property type="entry name" value="Glycosidases"/>
    <property type="match status" value="1"/>
</dbReference>
<protein>
    <submittedName>
        <fullName evidence="3">Putative alpha glucosidase</fullName>
    </submittedName>
</protein>
<sequence length="561" mass="61968">MAHPTDTAATSPRPRDTAAWWRDAVIYQVYVRSFADADGDGIGDLAGVRRRLPYLAELGVDALWFNPWYLSPMADAGYDVADYRRIDPAFGTLADAEELIAEAHELGLKVIVDIVPNHVSDRHAWFQEALAAGPGAAARDLFWFRAGRGADGELPPNDWRSVFGGPAWTRTANPDGTPGEWYLHLFAPQQPDLNWASDKVREEHESVLRFWFDRGADGARIDSATMPAKDPALPDFGSSQPPVPHPYIDRDEVHDIYRSWRRLADGYPEPRALIGEVWLADPARFAAYLRPDEMHTAFNFDYLNCPWNGAELRRVIDATLAAHAPVRAPATWVLSNHDVTRHVTRYGRSDTSFGLALRQHDTPVDLGTGTRRARAALLLNLALPGSCYLYQGEELGLWEVEDIPAELRQDPIFHRTGGTDIGRDGCRVPLPWSGDRAPFGFSPDGTGAVPWLPQPAGWAPLTARAQEGRPDSMLTFYRAALRLRRAQPGLHTEAFAWLPVDGPEVVAFGRGDGFRCVVNLSAGPVPLPDDTDLLLASGPDLDPSAGHLPPDTAVWLRTRQS</sequence>
<reference evidence="3 4" key="1">
    <citation type="journal article" date="2010" name="J. Bacteriol.">
        <title>Biochemical characterization of a novel indole prenyltransferase from Streptomyces sp. SN-593.</title>
        <authorList>
            <person name="Takahashi S."/>
            <person name="Takagi H."/>
            <person name="Toyoda A."/>
            <person name="Uramoto M."/>
            <person name="Nogawa T."/>
            <person name="Ueki M."/>
            <person name="Sakaki Y."/>
            <person name="Osada H."/>
        </authorList>
    </citation>
    <scope>NUCLEOTIDE SEQUENCE [LARGE SCALE GENOMIC DNA]</scope>
    <source>
        <strain evidence="3 4">SN-593</strain>
    </source>
</reference>
<gene>
    <name evidence="3" type="ORF">RVR_7108</name>
</gene>
<dbReference type="Proteomes" id="UP000595703">
    <property type="component" value="Chromosome"/>
</dbReference>
<dbReference type="PANTHER" id="PTHR10357">
    <property type="entry name" value="ALPHA-AMYLASE FAMILY MEMBER"/>
    <property type="match status" value="1"/>
</dbReference>
<dbReference type="CDD" id="cd11332">
    <property type="entry name" value="AmyAc_OligoGlu_TS"/>
    <property type="match status" value="1"/>
</dbReference>
<reference evidence="3 4" key="2">
    <citation type="journal article" date="2011" name="J. Antibiot.">
        <title>Furaquinocins I and J: novel polyketide isoprenoid hybrid compounds from Streptomyces reveromyceticus SN-593.</title>
        <authorList>
            <person name="Panthee S."/>
            <person name="Takahashi S."/>
            <person name="Takagi H."/>
            <person name="Nogawa T."/>
            <person name="Oowada E."/>
            <person name="Uramoto M."/>
            <person name="Osada H."/>
        </authorList>
    </citation>
    <scope>NUCLEOTIDE SEQUENCE [LARGE SCALE GENOMIC DNA]</scope>
    <source>
        <strain evidence="3 4">SN-593</strain>
    </source>
</reference>
<reference evidence="3 4" key="4">
    <citation type="journal article" date="2020" name="Sci. Rep.">
        <title>beta-carboline chemical signals induce reveromycin production through a LuxR family regulator in Streptomyces sp. SN-593.</title>
        <authorList>
            <person name="Panthee S."/>
            <person name="Kito N."/>
            <person name="Hayashi T."/>
            <person name="Shimizu T."/>
            <person name="Ishikawa J."/>
            <person name="Hamamoto H."/>
            <person name="Osada H."/>
            <person name="Takahashi S."/>
        </authorList>
    </citation>
    <scope>NUCLEOTIDE SEQUENCE [LARGE SCALE GENOMIC DNA]</scope>
    <source>
        <strain evidence="3 4">SN-593</strain>
    </source>
</reference>
<proteinExistence type="inferred from homology"/>
<dbReference type="KEGG" id="arev:RVR_7108"/>
<feature type="domain" description="Glycosyl hydrolase family 13 catalytic" evidence="2">
    <location>
        <begin position="28"/>
        <end position="427"/>
    </location>
</feature>
<dbReference type="GO" id="GO:0004556">
    <property type="term" value="F:alpha-amylase activity"/>
    <property type="evidence" value="ECO:0007669"/>
    <property type="project" value="TreeGrafter"/>
</dbReference>
<organism evidence="3 4">
    <name type="scientific">Actinacidiphila reveromycinica</name>
    <dbReference type="NCBI Taxonomy" id="659352"/>
    <lineage>
        <taxon>Bacteria</taxon>
        <taxon>Bacillati</taxon>
        <taxon>Actinomycetota</taxon>
        <taxon>Actinomycetes</taxon>
        <taxon>Kitasatosporales</taxon>
        <taxon>Streptomycetaceae</taxon>
        <taxon>Actinacidiphila</taxon>
    </lineage>
</organism>
<dbReference type="Pfam" id="PF11941">
    <property type="entry name" value="DUF3459"/>
    <property type="match status" value="1"/>
</dbReference>
<dbReference type="Gene3D" id="3.90.400.10">
    <property type="entry name" value="Oligo-1,6-glucosidase, Domain 2"/>
    <property type="match status" value="1"/>
</dbReference>
<dbReference type="RefSeq" id="WP_202236226.1">
    <property type="nucleotide sequence ID" value="NZ_AP018365.1"/>
</dbReference>
<dbReference type="SMART" id="SM00642">
    <property type="entry name" value="Aamy"/>
    <property type="match status" value="1"/>
</dbReference>
<evidence type="ECO:0000259" key="2">
    <source>
        <dbReference type="SMART" id="SM00642"/>
    </source>
</evidence>
<accession>A0A7U3UWM0</accession>